<gene>
    <name evidence="1" type="ORF">LAZ67_3000490</name>
</gene>
<sequence length="121" mass="13859">MKAVYGDKCLSQNRIFEWVRKFKSGIESLDDASRPGTPVKVSDDATTWAIDEMIQKDRHIRIRVISAELNFSYKENGDACVSQISQNDPRLCDVRYDKGRMENYFVFHNLWGISAVHVGDG</sequence>
<organism evidence="1 2">
    <name type="scientific">Cordylochernes scorpioides</name>
    <dbReference type="NCBI Taxonomy" id="51811"/>
    <lineage>
        <taxon>Eukaryota</taxon>
        <taxon>Metazoa</taxon>
        <taxon>Ecdysozoa</taxon>
        <taxon>Arthropoda</taxon>
        <taxon>Chelicerata</taxon>
        <taxon>Arachnida</taxon>
        <taxon>Pseudoscorpiones</taxon>
        <taxon>Cheliferoidea</taxon>
        <taxon>Chernetidae</taxon>
        <taxon>Cordylochernes</taxon>
    </lineage>
</organism>
<accession>A0ABY6K775</accession>
<name>A0ABY6K775_9ARAC</name>
<keyword evidence="2" id="KW-1185">Reference proteome</keyword>
<proteinExistence type="predicted"/>
<evidence type="ECO:0000313" key="2">
    <source>
        <dbReference type="Proteomes" id="UP001235939"/>
    </source>
</evidence>
<dbReference type="PANTHER" id="PTHR46060">
    <property type="entry name" value="MARINER MOS1 TRANSPOSASE-LIKE PROTEIN"/>
    <property type="match status" value="1"/>
</dbReference>
<protein>
    <recommendedName>
        <fullName evidence="3">Transposase</fullName>
    </recommendedName>
</protein>
<dbReference type="PANTHER" id="PTHR46060:SF1">
    <property type="entry name" value="MARINER MOS1 TRANSPOSASE-LIKE PROTEIN"/>
    <property type="match status" value="1"/>
</dbReference>
<dbReference type="EMBL" id="CP092865">
    <property type="protein sequence ID" value="UYV64387.1"/>
    <property type="molecule type" value="Genomic_DNA"/>
</dbReference>
<evidence type="ECO:0000313" key="1">
    <source>
        <dbReference type="EMBL" id="UYV64387.1"/>
    </source>
</evidence>
<reference evidence="1 2" key="1">
    <citation type="submission" date="2022-01" db="EMBL/GenBank/DDBJ databases">
        <title>A chromosomal length assembly of Cordylochernes scorpioides.</title>
        <authorList>
            <person name="Zeh D."/>
            <person name="Zeh J."/>
        </authorList>
    </citation>
    <scope>NUCLEOTIDE SEQUENCE [LARGE SCALE GENOMIC DNA]</scope>
    <source>
        <strain evidence="1">IN4F17</strain>
        <tissue evidence="1">Whole Body</tissue>
    </source>
</reference>
<dbReference type="InterPro" id="IPR052709">
    <property type="entry name" value="Transposase-MT_Hybrid"/>
</dbReference>
<evidence type="ECO:0008006" key="3">
    <source>
        <dbReference type="Google" id="ProtNLM"/>
    </source>
</evidence>
<dbReference type="Proteomes" id="UP001235939">
    <property type="component" value="Chromosome 03"/>
</dbReference>